<name>A0A0P6W1D6_9BACI</name>
<protein>
    <recommendedName>
        <fullName evidence="3">DUF1672 family protein</fullName>
    </recommendedName>
</protein>
<comment type="caution">
    <text evidence="1">The sequence shown here is derived from an EMBL/GenBank/DDBJ whole genome shotgun (WGS) entry which is preliminary data.</text>
</comment>
<gene>
    <name evidence="1" type="ORF">AM506_11825</name>
</gene>
<sequence length="304" mass="34689">MNRKWIGMNYMVVLSIILGGCIGTKENEIDHSEIKDQFVSIQEYKGDEFALINGVKTDKIAESHREEVVKAVKRFFLDEYNTQVKVHNLVGNEDGVTVYVESVGTPAFHAYAVVPIDVENNTVLGNQVFSLEGEVENAITSGVYGLVFEEEFARLNDLLKEITKKKALRGKTSEAINNTQSFGYGNEYYFVSVFDMELSNRIVEMYLQNTEYSKEDWERALQIEETNPESINITIQLYKKEKDILPTKEELGSVVKTIEKADGLPYGAYNILLHDNSVDRYRGMSNEEHSVEKVDPDYLIKDTY</sequence>
<accession>A0A0P6W1D6</accession>
<reference evidence="1 2" key="1">
    <citation type="submission" date="2015-08" db="EMBL/GenBank/DDBJ databases">
        <title>Draft Genome Sequence of Bacillus vietnamensis UCD-SED5.</title>
        <authorList>
            <person name="Lee R.D."/>
            <person name="Jospin G."/>
            <person name="Lang J.M."/>
            <person name="Coil D.A."/>
            <person name="Eisen J.A."/>
        </authorList>
    </citation>
    <scope>NUCLEOTIDE SEQUENCE [LARGE SCALE GENOMIC DNA]</scope>
    <source>
        <strain evidence="1 2">UCD-SED5</strain>
    </source>
</reference>
<dbReference type="RefSeq" id="WP_060672704.1">
    <property type="nucleotide sequence ID" value="NZ_LIXZ01000008.1"/>
</dbReference>
<evidence type="ECO:0000313" key="2">
    <source>
        <dbReference type="Proteomes" id="UP000050398"/>
    </source>
</evidence>
<evidence type="ECO:0008006" key="3">
    <source>
        <dbReference type="Google" id="ProtNLM"/>
    </source>
</evidence>
<proteinExistence type="predicted"/>
<dbReference type="OrthoDB" id="2360336at2"/>
<dbReference type="Proteomes" id="UP000050398">
    <property type="component" value="Unassembled WGS sequence"/>
</dbReference>
<dbReference type="PATRIC" id="fig|218284.4.peg.4065"/>
<dbReference type="PROSITE" id="PS51257">
    <property type="entry name" value="PROKAR_LIPOPROTEIN"/>
    <property type="match status" value="1"/>
</dbReference>
<dbReference type="InterPro" id="IPR012873">
    <property type="entry name" value="DUF1672"/>
</dbReference>
<dbReference type="EMBL" id="LIXZ01000008">
    <property type="protein sequence ID" value="KPL59213.1"/>
    <property type="molecule type" value="Genomic_DNA"/>
</dbReference>
<dbReference type="AlphaFoldDB" id="A0A0P6W1D6"/>
<dbReference type="Pfam" id="PF07901">
    <property type="entry name" value="DUF1672"/>
    <property type="match status" value="1"/>
</dbReference>
<organism evidence="1 2">
    <name type="scientific">Rossellomorea vietnamensis</name>
    <dbReference type="NCBI Taxonomy" id="218284"/>
    <lineage>
        <taxon>Bacteria</taxon>
        <taxon>Bacillati</taxon>
        <taxon>Bacillota</taxon>
        <taxon>Bacilli</taxon>
        <taxon>Bacillales</taxon>
        <taxon>Bacillaceae</taxon>
        <taxon>Rossellomorea</taxon>
    </lineage>
</organism>
<evidence type="ECO:0000313" key="1">
    <source>
        <dbReference type="EMBL" id="KPL59213.1"/>
    </source>
</evidence>